<accession>A0AAV8CHG4</accession>
<evidence type="ECO:0000313" key="3">
    <source>
        <dbReference type="EMBL" id="KAJ4754969.1"/>
    </source>
</evidence>
<evidence type="ECO:0000313" key="4">
    <source>
        <dbReference type="Proteomes" id="UP001140206"/>
    </source>
</evidence>
<evidence type="ECO:0000256" key="1">
    <source>
        <dbReference type="SAM" id="MobiDB-lite"/>
    </source>
</evidence>
<dbReference type="GO" id="GO:0010073">
    <property type="term" value="P:meristem maintenance"/>
    <property type="evidence" value="ECO:0007669"/>
    <property type="project" value="InterPro"/>
</dbReference>
<sequence>MAVEGGMAQVLQLPGWIENLQDEVANWMAEMDEGLILEENKMSSSEDEPGPSGASPPPTEAPPPKQPPPSLGQKDVGVAQPVRARKMSFHLCNRPTQKTNRFCLLRITSISLRETHLEMRSHKRTIKVDDRIEGRLIKLGLSHITKVKHVNVDMPLLKAMVEFWRPETHTFHFSVGEMTVTLQDVAFLYGLRSTGIPVRSNTRGPWEEKIRANLYPHEDLGDWHRERRSRESDVVVGNNIKLKWLRQNCGVAPQAGADDEELDRYTRAVALELFGTLMFPDISQNSVPAYYLELVSGNLNEVPDFNWGGATLACLYRALDRASMRFKVVTGPWMLLLFWAWSYLPVCLPEVAPIGGLGQPNLDSCVPFGGKWGEARSFSRSQHRGAVENARDYLAVLNVEDVNWFPYVLDRAVMPRVAQVGSIAEHVRLPLIFYHIVAYYYPDRCRHQFGLYQFTPPPLPVSWDVTQNLLGFQHGTYRDRPDFATIFASAHAEWTDEALSARQLETRSWSATDTLRYFRWFWRYGASERPTPREDAEARLQRTQQLPLAQRQYTNMGSRLRNTGNSALKNALHALGLVVKKGCRRVGKAILANCRSQLHDASIPLRLEDLLEQRGLPTNIEDIPDSGDESSSARPTVPTDLQAEDLMHAEAQQDQQEDRQEEDNGDTDSNDSGDVTAPGIRDSRVVRVIDRFSPSGPRRRRRR</sequence>
<gene>
    <name evidence="3" type="ORF">LUZ62_089374</name>
</gene>
<feature type="domain" description="Aminotransferase-like plant mobile" evidence="2">
    <location>
        <begin position="140"/>
        <end position="521"/>
    </location>
</feature>
<evidence type="ECO:0000259" key="2">
    <source>
        <dbReference type="Pfam" id="PF10536"/>
    </source>
</evidence>
<dbReference type="InterPro" id="IPR044824">
    <property type="entry name" value="MAIN-like"/>
</dbReference>
<dbReference type="Pfam" id="PF10536">
    <property type="entry name" value="PMD"/>
    <property type="match status" value="1"/>
</dbReference>
<dbReference type="InterPro" id="IPR019557">
    <property type="entry name" value="AminoTfrase-like_pln_mobile"/>
</dbReference>
<feature type="region of interest" description="Disordered" evidence="1">
    <location>
        <begin position="641"/>
        <end position="703"/>
    </location>
</feature>
<protein>
    <submittedName>
        <fullName evidence="3">Serine/threonine protein phosphatase 7 long form isogeny</fullName>
    </submittedName>
</protein>
<proteinExistence type="predicted"/>
<keyword evidence="4" id="KW-1185">Reference proteome</keyword>
<dbReference type="PANTHER" id="PTHR46033">
    <property type="entry name" value="PROTEIN MAIN-LIKE 2"/>
    <property type="match status" value="1"/>
</dbReference>
<comment type="caution">
    <text evidence="3">The sequence shown here is derived from an EMBL/GenBank/DDBJ whole genome shotgun (WGS) entry which is preliminary data.</text>
</comment>
<reference evidence="3" key="1">
    <citation type="submission" date="2022-08" db="EMBL/GenBank/DDBJ databases">
        <authorList>
            <person name="Marques A."/>
        </authorList>
    </citation>
    <scope>NUCLEOTIDE SEQUENCE</scope>
    <source>
        <strain evidence="3">RhyPub2mFocal</strain>
        <tissue evidence="3">Leaves</tissue>
    </source>
</reference>
<dbReference type="EMBL" id="JAMFTS010000005">
    <property type="protein sequence ID" value="KAJ4754969.1"/>
    <property type="molecule type" value="Genomic_DNA"/>
</dbReference>
<dbReference type="AlphaFoldDB" id="A0AAV8CHG4"/>
<feature type="compositionally biased region" description="Pro residues" evidence="1">
    <location>
        <begin position="54"/>
        <end position="70"/>
    </location>
</feature>
<feature type="compositionally biased region" description="Basic and acidic residues" evidence="1">
    <location>
        <begin position="681"/>
        <end position="690"/>
    </location>
</feature>
<organism evidence="3 4">
    <name type="scientific">Rhynchospora pubera</name>
    <dbReference type="NCBI Taxonomy" id="906938"/>
    <lineage>
        <taxon>Eukaryota</taxon>
        <taxon>Viridiplantae</taxon>
        <taxon>Streptophyta</taxon>
        <taxon>Embryophyta</taxon>
        <taxon>Tracheophyta</taxon>
        <taxon>Spermatophyta</taxon>
        <taxon>Magnoliopsida</taxon>
        <taxon>Liliopsida</taxon>
        <taxon>Poales</taxon>
        <taxon>Cyperaceae</taxon>
        <taxon>Cyperoideae</taxon>
        <taxon>Rhynchosporeae</taxon>
        <taxon>Rhynchospora</taxon>
    </lineage>
</organism>
<feature type="region of interest" description="Disordered" evidence="1">
    <location>
        <begin position="38"/>
        <end position="75"/>
    </location>
</feature>
<dbReference type="PANTHER" id="PTHR46033:SF8">
    <property type="entry name" value="PROTEIN MAINTENANCE OF MERISTEMS-LIKE"/>
    <property type="match status" value="1"/>
</dbReference>
<feature type="compositionally biased region" description="Acidic residues" evidence="1">
    <location>
        <begin position="659"/>
        <end position="671"/>
    </location>
</feature>
<name>A0AAV8CHG4_9POAL</name>
<dbReference type="Proteomes" id="UP001140206">
    <property type="component" value="Chromosome 5"/>
</dbReference>